<evidence type="ECO:0000259" key="1">
    <source>
        <dbReference type="Pfam" id="PF15487"/>
    </source>
</evidence>
<organism evidence="2 3">
    <name type="scientific">Nyctereutes procyonoides</name>
    <name type="common">Raccoon dog</name>
    <name type="synonym">Canis procyonoides</name>
    <dbReference type="NCBI Taxonomy" id="34880"/>
    <lineage>
        <taxon>Eukaryota</taxon>
        <taxon>Metazoa</taxon>
        <taxon>Chordata</taxon>
        <taxon>Craniata</taxon>
        <taxon>Vertebrata</taxon>
        <taxon>Euteleostomi</taxon>
        <taxon>Mammalia</taxon>
        <taxon>Eutheria</taxon>
        <taxon>Laurasiatheria</taxon>
        <taxon>Carnivora</taxon>
        <taxon>Caniformia</taxon>
        <taxon>Canidae</taxon>
        <taxon>Nyctereutes</taxon>
    </lineage>
</organism>
<dbReference type="GO" id="GO:0005634">
    <property type="term" value="C:nucleus"/>
    <property type="evidence" value="ECO:0007669"/>
    <property type="project" value="TreeGrafter"/>
</dbReference>
<proteinExistence type="predicted"/>
<dbReference type="GO" id="GO:0000122">
    <property type="term" value="P:negative regulation of transcription by RNA polymerase II"/>
    <property type="evidence" value="ECO:0007669"/>
    <property type="project" value="TreeGrafter"/>
</dbReference>
<dbReference type="InterPro" id="IPR029155">
    <property type="entry name" value="SIPAR"/>
</dbReference>
<name>A0A811ZCT7_NYCPR</name>
<sequence length="101" mass="11191">MGISEEEPPSALPEGPGFELELSCLHFVLFTLLYACPEVFLNDETVCVFRGHSEPVFSKQTVKYKKMLSSIKSTSNHLQITLGLLALPAFEVANPLCHCIH</sequence>
<dbReference type="EMBL" id="CAJHUB010000762">
    <property type="protein sequence ID" value="CAD7686551.1"/>
    <property type="molecule type" value="Genomic_DNA"/>
</dbReference>
<evidence type="ECO:0000313" key="2">
    <source>
        <dbReference type="EMBL" id="CAD7686551.1"/>
    </source>
</evidence>
<keyword evidence="3" id="KW-1185">Reference proteome</keyword>
<dbReference type="AlphaFoldDB" id="A0A811ZCT7"/>
<evidence type="ECO:0000313" key="3">
    <source>
        <dbReference type="Proteomes" id="UP000645828"/>
    </source>
</evidence>
<dbReference type="Pfam" id="PF15487">
    <property type="entry name" value="FAM220"/>
    <property type="match status" value="1"/>
</dbReference>
<dbReference type="InterPro" id="IPR040355">
    <property type="entry name" value="FAM220A"/>
</dbReference>
<accession>A0A811ZCT7</accession>
<dbReference type="Proteomes" id="UP000645828">
    <property type="component" value="Unassembled WGS sequence"/>
</dbReference>
<dbReference type="GO" id="GO:0097677">
    <property type="term" value="F:STAT family protein binding"/>
    <property type="evidence" value="ECO:0007669"/>
    <property type="project" value="TreeGrafter"/>
</dbReference>
<gene>
    <name evidence="2" type="ORF">NYPRO_LOCUS19344</name>
</gene>
<feature type="domain" description="SIPAR" evidence="1">
    <location>
        <begin position="1"/>
        <end position="92"/>
    </location>
</feature>
<protein>
    <submittedName>
        <fullName evidence="2">(raccoon dog) hypothetical protein</fullName>
    </submittedName>
</protein>
<comment type="caution">
    <text evidence="2">The sequence shown here is derived from an EMBL/GenBank/DDBJ whole genome shotgun (WGS) entry which is preliminary data.</text>
</comment>
<dbReference type="PANTHER" id="PTHR31980">
    <property type="entry name" value="PROTEIN FAM220A"/>
    <property type="match status" value="1"/>
</dbReference>
<reference evidence="2" key="1">
    <citation type="submission" date="2020-12" db="EMBL/GenBank/DDBJ databases">
        <authorList>
            <consortium name="Molecular Ecology Group"/>
        </authorList>
    </citation>
    <scope>NUCLEOTIDE SEQUENCE</scope>
    <source>
        <strain evidence="2">TBG_1078</strain>
    </source>
</reference>
<dbReference type="PANTHER" id="PTHR31980:SF1">
    <property type="entry name" value="PROTEIN FAM220A"/>
    <property type="match status" value="1"/>
</dbReference>